<protein>
    <submittedName>
        <fullName evidence="1">Uncharacterized protein</fullName>
    </submittedName>
</protein>
<comment type="caution">
    <text evidence="1">The sequence shown here is derived from an EMBL/GenBank/DDBJ whole genome shotgun (WGS) entry which is preliminary data.</text>
</comment>
<sequence length="242" mass="26449">MIRRFLAPIALLSLVAAAPQPPLALSLRFERTSFDLLDPVGIQFIVDNPSDRRRDVAFATPNEYAISIYRGKKEIWHSPAVSAQSSASPRNTHARNIPPGASVFVTYVWNALDLRGDSPAQGRYRVVATFAGLGARLQASRMLRFIAPLEPNSVAHLPVGSVATIAGRLDPDRDSIRSAGYSLPLSRIVRGIPAGRCIVVRGQVTSQRGVRGFAVSRSAPLQAVGRDRDCDPANVRYPRRFR</sequence>
<organism evidence="1">
    <name type="scientific">mine drainage metagenome</name>
    <dbReference type="NCBI Taxonomy" id="410659"/>
    <lineage>
        <taxon>unclassified sequences</taxon>
        <taxon>metagenomes</taxon>
        <taxon>ecological metagenomes</taxon>
    </lineage>
</organism>
<proteinExistence type="predicted"/>
<name>E6PGN3_9ZZZZ</name>
<reference evidence="1" key="1">
    <citation type="submission" date="2009-10" db="EMBL/GenBank/DDBJ databases">
        <title>Diversity of trophic interactions inside an arsenic-rich microbial ecosystem.</title>
        <authorList>
            <person name="Bertin P.N."/>
            <person name="Heinrich-Salmeron A."/>
            <person name="Pelletier E."/>
            <person name="Goulhen-Chollet F."/>
            <person name="Arsene-Ploetze F."/>
            <person name="Gallien S."/>
            <person name="Calteau A."/>
            <person name="Vallenet D."/>
            <person name="Casiot C."/>
            <person name="Chane-Woon-Ming B."/>
            <person name="Giloteaux L."/>
            <person name="Barakat M."/>
            <person name="Bonnefoy V."/>
            <person name="Bruneel O."/>
            <person name="Chandler M."/>
            <person name="Cleiss J."/>
            <person name="Duran R."/>
            <person name="Elbaz-Poulichet F."/>
            <person name="Fonknechten N."/>
            <person name="Lauga B."/>
            <person name="Mornico D."/>
            <person name="Ortet P."/>
            <person name="Schaeffer C."/>
            <person name="Siguier P."/>
            <person name="Alexander Thil Smith A."/>
            <person name="Van Dorsselaer A."/>
            <person name="Weissenbach J."/>
            <person name="Medigue C."/>
            <person name="Le Paslier D."/>
        </authorList>
    </citation>
    <scope>NUCLEOTIDE SEQUENCE</scope>
</reference>
<dbReference type="EMBL" id="CABL01000014">
    <property type="protein sequence ID" value="CBH75621.1"/>
    <property type="molecule type" value="Genomic_DNA"/>
</dbReference>
<accession>E6PGN3</accession>
<gene>
    <name evidence="1" type="ORF">CARN1_2484</name>
</gene>
<evidence type="ECO:0000313" key="1">
    <source>
        <dbReference type="EMBL" id="CBH75621.1"/>
    </source>
</evidence>
<dbReference type="AlphaFoldDB" id="E6PGN3"/>